<feature type="binding site" evidence="4">
    <location>
        <position position="143"/>
    </location>
    <ligand>
        <name>GTP</name>
        <dbReference type="ChEBI" id="CHEBI:37565"/>
    </ligand>
</feature>
<keyword evidence="4" id="KW-0963">Cytoplasm</keyword>
<feature type="region of interest" description="Disordered" evidence="7">
    <location>
        <begin position="328"/>
        <end position="410"/>
    </location>
</feature>
<feature type="compositionally biased region" description="Low complexity" evidence="7">
    <location>
        <begin position="376"/>
        <end position="389"/>
    </location>
</feature>
<dbReference type="InterPro" id="IPR037103">
    <property type="entry name" value="Tubulin/FtsZ-like_C"/>
</dbReference>
<dbReference type="SUPFAM" id="SSF52490">
    <property type="entry name" value="Tubulin nucleotide-binding domain-like"/>
    <property type="match status" value="1"/>
</dbReference>
<keyword evidence="4 6" id="KW-0717">Septation</keyword>
<comment type="subunit">
    <text evidence="4">Homodimer. Polymerizes to form a dynamic ring structure in a strictly GTP-dependent manner. Interacts directly with several other division proteins.</text>
</comment>
<dbReference type="InterPro" id="IPR008280">
    <property type="entry name" value="Tub_FtsZ_C"/>
</dbReference>
<evidence type="ECO:0000313" key="10">
    <source>
        <dbReference type="EMBL" id="CAH0527074.1"/>
    </source>
</evidence>
<dbReference type="SMART" id="SM00865">
    <property type="entry name" value="Tubulin_C"/>
    <property type="match status" value="1"/>
</dbReference>
<dbReference type="Gene3D" id="3.30.1330.20">
    <property type="entry name" value="Tubulin/FtsZ, C-terminal domain"/>
    <property type="match status" value="1"/>
</dbReference>
<evidence type="ECO:0000256" key="1">
    <source>
        <dbReference type="ARBA" id="ARBA00009690"/>
    </source>
</evidence>
<evidence type="ECO:0000256" key="5">
    <source>
        <dbReference type="NCBIfam" id="TIGR00065"/>
    </source>
</evidence>
<accession>A0ABN8DN55</accession>
<dbReference type="PROSITE" id="PS01134">
    <property type="entry name" value="FTSZ_1"/>
    <property type="match status" value="1"/>
</dbReference>
<dbReference type="InterPro" id="IPR036525">
    <property type="entry name" value="Tubulin/FtsZ_GTPase_sf"/>
</dbReference>
<feature type="binding site" evidence="4">
    <location>
        <position position="187"/>
    </location>
    <ligand>
        <name>GTP</name>
        <dbReference type="ChEBI" id="CHEBI:37565"/>
    </ligand>
</feature>
<feature type="binding site" evidence="4">
    <location>
        <begin position="108"/>
        <end position="110"/>
    </location>
    <ligand>
        <name>GTP</name>
        <dbReference type="ChEBI" id="CHEBI:37565"/>
    </ligand>
</feature>
<evidence type="ECO:0000256" key="4">
    <source>
        <dbReference type="HAMAP-Rule" id="MF_00909"/>
    </source>
</evidence>
<dbReference type="InterPro" id="IPR020805">
    <property type="entry name" value="Cell_div_FtsZ_CS"/>
</dbReference>
<dbReference type="CDD" id="cd02201">
    <property type="entry name" value="FtsZ_type1"/>
    <property type="match status" value="1"/>
</dbReference>
<dbReference type="SMART" id="SM00864">
    <property type="entry name" value="Tubulin"/>
    <property type="match status" value="1"/>
</dbReference>
<comment type="subcellular location">
    <subcellularLocation>
        <location evidence="4">Cytoplasm</location>
    </subcellularLocation>
    <text evidence="4">Assembles at midcell at the inner surface of the cytoplasmic membrane.</text>
</comment>
<dbReference type="NCBIfam" id="TIGR00065">
    <property type="entry name" value="ftsZ"/>
    <property type="match status" value="1"/>
</dbReference>
<dbReference type="Pfam" id="PF12327">
    <property type="entry name" value="FtsZ_C"/>
    <property type="match status" value="1"/>
</dbReference>
<dbReference type="GO" id="GO:0051301">
    <property type="term" value="P:cell division"/>
    <property type="evidence" value="ECO:0007669"/>
    <property type="project" value="UniProtKB-KW"/>
</dbReference>
<feature type="domain" description="Tubulin/FtsZ 2-layer sandwich" evidence="9">
    <location>
        <begin position="207"/>
        <end position="325"/>
    </location>
</feature>
<dbReference type="RefSeq" id="WP_237485239.1">
    <property type="nucleotide sequence ID" value="NZ_CAKLCM010000002.1"/>
</dbReference>
<proteinExistence type="inferred from homology"/>
<dbReference type="SUPFAM" id="SSF55307">
    <property type="entry name" value="Tubulin C-terminal domain-like"/>
    <property type="match status" value="1"/>
</dbReference>
<comment type="similarity">
    <text evidence="1 4 6">Belongs to the FtsZ family.</text>
</comment>
<feature type="binding site" evidence="4">
    <location>
        <begin position="21"/>
        <end position="25"/>
    </location>
    <ligand>
        <name>GTP</name>
        <dbReference type="ChEBI" id="CHEBI:37565"/>
    </ligand>
</feature>
<keyword evidence="11" id="KW-1185">Reference proteome</keyword>
<dbReference type="InterPro" id="IPR018316">
    <property type="entry name" value="Tubulin/FtsZ_2-layer-sand-dom"/>
</dbReference>
<keyword evidence="4 6" id="KW-0131">Cell cycle</keyword>
<feature type="domain" description="Tubulin/FtsZ GTPase" evidence="8">
    <location>
        <begin position="13"/>
        <end position="205"/>
    </location>
</feature>
<name>A0ABN8DN55_9VIBR</name>
<dbReference type="InterPro" id="IPR024757">
    <property type="entry name" value="FtsZ_C"/>
</dbReference>
<dbReference type="HAMAP" id="MF_00909">
    <property type="entry name" value="FtsZ"/>
    <property type="match status" value="1"/>
</dbReference>
<dbReference type="EMBL" id="CAKLCM010000002">
    <property type="protein sequence ID" value="CAH0527074.1"/>
    <property type="molecule type" value="Genomic_DNA"/>
</dbReference>
<dbReference type="Gene3D" id="3.40.50.1440">
    <property type="entry name" value="Tubulin/FtsZ, GTPase domain"/>
    <property type="match status" value="1"/>
</dbReference>
<dbReference type="InterPro" id="IPR045061">
    <property type="entry name" value="FtsZ/CetZ"/>
</dbReference>
<evidence type="ECO:0000259" key="8">
    <source>
        <dbReference type="SMART" id="SM00864"/>
    </source>
</evidence>
<reference evidence="10" key="1">
    <citation type="submission" date="2021-12" db="EMBL/GenBank/DDBJ databases">
        <authorList>
            <person name="Rodrigo-Torres L."/>
            <person name="Arahal R. D."/>
            <person name="Lucena T."/>
        </authorList>
    </citation>
    <scope>NUCLEOTIDE SEQUENCE</scope>
    <source>
        <strain evidence="10">CECT 8226</strain>
    </source>
</reference>
<dbReference type="PANTHER" id="PTHR30314:SF3">
    <property type="entry name" value="MITOCHONDRIAL DIVISION PROTEIN FSZA"/>
    <property type="match status" value="1"/>
</dbReference>
<evidence type="ECO:0000256" key="6">
    <source>
        <dbReference type="RuleBase" id="RU000631"/>
    </source>
</evidence>
<evidence type="ECO:0000256" key="2">
    <source>
        <dbReference type="ARBA" id="ARBA00022741"/>
    </source>
</evidence>
<keyword evidence="4 6" id="KW-0132">Cell division</keyword>
<comment type="caution">
    <text evidence="10">The sequence shown here is derived from an EMBL/GenBank/DDBJ whole genome shotgun (WGS) entry which is preliminary data.</text>
</comment>
<protein>
    <recommendedName>
        <fullName evidence="4 5">Cell division protein FtsZ</fullName>
    </recommendedName>
</protein>
<feature type="binding site" evidence="4">
    <location>
        <position position="139"/>
    </location>
    <ligand>
        <name>GTP</name>
        <dbReference type="ChEBI" id="CHEBI:37565"/>
    </ligand>
</feature>
<keyword evidence="2 4" id="KW-0547">Nucleotide-binding</keyword>
<dbReference type="InterPro" id="IPR000158">
    <property type="entry name" value="Cell_div_FtsZ"/>
</dbReference>
<evidence type="ECO:0000259" key="9">
    <source>
        <dbReference type="SMART" id="SM00865"/>
    </source>
</evidence>
<organism evidence="10 11">
    <name type="scientific">Vibrio hippocampi</name>
    <dbReference type="NCBI Taxonomy" id="654686"/>
    <lineage>
        <taxon>Bacteria</taxon>
        <taxon>Pseudomonadati</taxon>
        <taxon>Pseudomonadota</taxon>
        <taxon>Gammaproteobacteria</taxon>
        <taxon>Vibrionales</taxon>
        <taxon>Vibrionaceae</taxon>
        <taxon>Vibrio</taxon>
    </lineage>
</organism>
<evidence type="ECO:0000256" key="7">
    <source>
        <dbReference type="SAM" id="MobiDB-lite"/>
    </source>
</evidence>
<comment type="function">
    <text evidence="4 6">Essential cell division protein that forms a contractile ring structure (Z ring) at the future cell division site. The regulation of the ring assembly controls the timing and the location of cell division. One of the functions of the FtsZ ring is to recruit other cell division proteins to the septum to produce a new cell wall between the dividing cells. Binds GTP and shows GTPase activity.</text>
</comment>
<evidence type="ECO:0000256" key="3">
    <source>
        <dbReference type="ARBA" id="ARBA00023134"/>
    </source>
</evidence>
<evidence type="ECO:0000313" key="11">
    <source>
        <dbReference type="Proteomes" id="UP000838160"/>
    </source>
</evidence>
<sequence>MFEPMMEMSDEAVIKVVGVGGGGGNAVEHMVRESIEGVEFISVNTDAQALKKTSINSVIQIGGDITKGLGAGANPQVGRDSALEDKERIKESIAGADMVFIAAGMGGGTGTGAAPVIAEVAKELGILTVAVVTKPFSFEGKKRLAFAEQGIEELSKHVDSLITIPNEKLLKVLGRGVTLLEAFASANDVLKNAVQGIAELITRPGMINVDFADVRTVMSEMGHAMMGSGIAKGEDRAEEASEMAISSPLLEDIDLAGARGVLVNITAGLDMRLDEFETVGNTVKAFASDNATVVIGTSLDPDMSDEIRVTVVATGIGNERKPDITLVTGGKAQTAPAQTTAPATPAASMEDNKAQTLHVNAKGSTEAKPQTAAQTPSQGSPSAGSAAVANKPEKESGYLDIPAFLRRQAD</sequence>
<dbReference type="PRINTS" id="PR00423">
    <property type="entry name" value="CELLDVISFTSZ"/>
</dbReference>
<dbReference type="PANTHER" id="PTHR30314">
    <property type="entry name" value="CELL DIVISION PROTEIN FTSZ-RELATED"/>
    <property type="match status" value="1"/>
</dbReference>
<gene>
    <name evidence="4 10" type="primary">ftsZ</name>
    <name evidence="10" type="ORF">VHP8226_02416</name>
</gene>
<keyword evidence="3 4" id="KW-0342">GTP-binding</keyword>
<dbReference type="Pfam" id="PF00091">
    <property type="entry name" value="Tubulin"/>
    <property type="match status" value="1"/>
</dbReference>
<feature type="compositionally biased region" description="Low complexity" evidence="7">
    <location>
        <begin position="332"/>
        <end position="347"/>
    </location>
</feature>
<dbReference type="Proteomes" id="UP000838160">
    <property type="component" value="Unassembled WGS sequence"/>
</dbReference>
<dbReference type="PROSITE" id="PS01135">
    <property type="entry name" value="FTSZ_2"/>
    <property type="match status" value="1"/>
</dbReference>
<dbReference type="InterPro" id="IPR003008">
    <property type="entry name" value="Tubulin_FtsZ_GTPase"/>
</dbReference>